<dbReference type="Proteomes" id="UP000428330">
    <property type="component" value="Chromosome"/>
</dbReference>
<feature type="chain" id="PRO_5026076521" evidence="5">
    <location>
        <begin position="20"/>
        <end position="113"/>
    </location>
</feature>
<gene>
    <name evidence="7" type="ORF">EI983_04035</name>
</gene>
<dbReference type="PANTHER" id="PTHR34820">
    <property type="entry name" value="INNER MEMBRANE PROTEIN YEBZ"/>
    <property type="match status" value="1"/>
</dbReference>
<evidence type="ECO:0000256" key="3">
    <source>
        <dbReference type="ARBA" id="ARBA00022729"/>
    </source>
</evidence>
<dbReference type="GO" id="GO:0030313">
    <property type="term" value="C:cell envelope"/>
    <property type="evidence" value="ECO:0007669"/>
    <property type="project" value="UniProtKB-SubCell"/>
</dbReference>
<name>A0A6I6IKT9_9RHOB</name>
<dbReference type="GO" id="GO:0042597">
    <property type="term" value="C:periplasmic space"/>
    <property type="evidence" value="ECO:0007669"/>
    <property type="project" value="InterPro"/>
</dbReference>
<dbReference type="Gene3D" id="2.60.40.1220">
    <property type="match status" value="1"/>
</dbReference>
<dbReference type="AlphaFoldDB" id="A0A6I6IKT9"/>
<dbReference type="EMBL" id="CP034348">
    <property type="protein sequence ID" value="QGX97489.1"/>
    <property type="molecule type" value="Genomic_DNA"/>
</dbReference>
<keyword evidence="4" id="KW-0186">Copper</keyword>
<dbReference type="GO" id="GO:0005886">
    <property type="term" value="C:plasma membrane"/>
    <property type="evidence" value="ECO:0007669"/>
    <property type="project" value="TreeGrafter"/>
</dbReference>
<dbReference type="GO" id="GO:0005507">
    <property type="term" value="F:copper ion binding"/>
    <property type="evidence" value="ECO:0007669"/>
    <property type="project" value="InterPro"/>
</dbReference>
<proteinExistence type="predicted"/>
<dbReference type="SUPFAM" id="SSF81296">
    <property type="entry name" value="E set domains"/>
    <property type="match status" value="1"/>
</dbReference>
<evidence type="ECO:0000256" key="1">
    <source>
        <dbReference type="ARBA" id="ARBA00004196"/>
    </source>
</evidence>
<evidence type="ECO:0000256" key="4">
    <source>
        <dbReference type="ARBA" id="ARBA00023008"/>
    </source>
</evidence>
<evidence type="ECO:0000313" key="7">
    <source>
        <dbReference type="EMBL" id="QGX97489.1"/>
    </source>
</evidence>
<evidence type="ECO:0000259" key="6">
    <source>
        <dbReference type="Pfam" id="PF04234"/>
    </source>
</evidence>
<accession>A0A6I6IKT9</accession>
<dbReference type="GO" id="GO:0006825">
    <property type="term" value="P:copper ion transport"/>
    <property type="evidence" value="ECO:0007669"/>
    <property type="project" value="InterPro"/>
</dbReference>
<dbReference type="InterPro" id="IPR007348">
    <property type="entry name" value="CopC_dom"/>
</dbReference>
<dbReference type="KEGG" id="rom:EI983_04035"/>
<evidence type="ECO:0000313" key="8">
    <source>
        <dbReference type="Proteomes" id="UP000428330"/>
    </source>
</evidence>
<feature type="signal peptide" evidence="5">
    <location>
        <begin position="1"/>
        <end position="19"/>
    </location>
</feature>
<dbReference type="PANTHER" id="PTHR34820:SF4">
    <property type="entry name" value="INNER MEMBRANE PROTEIN YEBZ"/>
    <property type="match status" value="1"/>
</dbReference>
<evidence type="ECO:0000256" key="2">
    <source>
        <dbReference type="ARBA" id="ARBA00022723"/>
    </source>
</evidence>
<protein>
    <submittedName>
        <fullName evidence="7">Copper resistance protein CopC</fullName>
    </submittedName>
</protein>
<dbReference type="RefSeq" id="WP_157706123.1">
    <property type="nucleotide sequence ID" value="NZ_CP034348.1"/>
</dbReference>
<dbReference type="InterPro" id="IPR014756">
    <property type="entry name" value="Ig_E-set"/>
</dbReference>
<sequence length="113" mass="12392">MKYLFLFMALALYPLAATAHSAIQETTPLDGAVLLEAPAEIGLNFTDKLRLTAVKARHSNGETQSINLGDYKGFEAEFVFPMQPMGAGSYEVEWRGLGMDGHAMQGTFTFEVE</sequence>
<dbReference type="GO" id="GO:0046688">
    <property type="term" value="P:response to copper ion"/>
    <property type="evidence" value="ECO:0007669"/>
    <property type="project" value="InterPro"/>
</dbReference>
<feature type="domain" description="CopC" evidence="6">
    <location>
        <begin position="20"/>
        <end position="112"/>
    </location>
</feature>
<dbReference type="Pfam" id="PF04234">
    <property type="entry name" value="CopC"/>
    <property type="match status" value="1"/>
</dbReference>
<dbReference type="InterPro" id="IPR032694">
    <property type="entry name" value="CopC/D"/>
</dbReference>
<comment type="subcellular location">
    <subcellularLocation>
        <location evidence="1">Cell envelope</location>
    </subcellularLocation>
</comment>
<dbReference type="InterPro" id="IPR014755">
    <property type="entry name" value="Cu-Rt/internalin_Ig-like"/>
</dbReference>
<keyword evidence="2" id="KW-0479">Metal-binding</keyword>
<dbReference type="OrthoDB" id="9796814at2"/>
<keyword evidence="8" id="KW-1185">Reference proteome</keyword>
<keyword evidence="3 5" id="KW-0732">Signal</keyword>
<evidence type="ECO:0000256" key="5">
    <source>
        <dbReference type="SAM" id="SignalP"/>
    </source>
</evidence>
<organism evidence="7 8">
    <name type="scientific">Roseovarius faecimaris</name>
    <dbReference type="NCBI Taxonomy" id="2494550"/>
    <lineage>
        <taxon>Bacteria</taxon>
        <taxon>Pseudomonadati</taxon>
        <taxon>Pseudomonadota</taxon>
        <taxon>Alphaproteobacteria</taxon>
        <taxon>Rhodobacterales</taxon>
        <taxon>Roseobacteraceae</taxon>
        <taxon>Roseovarius</taxon>
    </lineage>
</organism>
<reference evidence="8" key="1">
    <citation type="submission" date="2018-12" db="EMBL/GenBank/DDBJ databases">
        <title>Complete genome sequence of Roseovarius sp. MME-070.</title>
        <authorList>
            <person name="Nam Y.-D."/>
            <person name="Kang J."/>
            <person name="Chung W.-H."/>
            <person name="Park Y.S."/>
        </authorList>
    </citation>
    <scope>NUCLEOTIDE SEQUENCE [LARGE SCALE GENOMIC DNA]</scope>
    <source>
        <strain evidence="8">MME-070</strain>
    </source>
</reference>